<feature type="domain" description="N-acetyltransferase" evidence="3">
    <location>
        <begin position="4"/>
        <end position="191"/>
    </location>
</feature>
<keyword evidence="2" id="KW-0012">Acyltransferase</keyword>
<dbReference type="PANTHER" id="PTHR43420">
    <property type="entry name" value="ACETYLTRANSFERASE"/>
    <property type="match status" value="1"/>
</dbReference>
<comment type="caution">
    <text evidence="4">The sequence shown here is derived from an EMBL/GenBank/DDBJ whole genome shotgun (WGS) entry which is preliminary data.</text>
</comment>
<evidence type="ECO:0000256" key="2">
    <source>
        <dbReference type="ARBA" id="ARBA00023315"/>
    </source>
</evidence>
<dbReference type="Pfam" id="PF00583">
    <property type="entry name" value="Acetyltransf_1"/>
    <property type="match status" value="1"/>
</dbReference>
<gene>
    <name evidence="4" type="ORF">K8V47_00090</name>
</gene>
<reference evidence="4" key="1">
    <citation type="journal article" date="2021" name="PeerJ">
        <title>Extensive microbial diversity within the chicken gut microbiome revealed by metagenomics and culture.</title>
        <authorList>
            <person name="Gilroy R."/>
            <person name="Ravi A."/>
            <person name="Getino M."/>
            <person name="Pursley I."/>
            <person name="Horton D.L."/>
            <person name="Alikhan N.F."/>
            <person name="Baker D."/>
            <person name="Gharbi K."/>
            <person name="Hall N."/>
            <person name="Watson M."/>
            <person name="Adriaenssens E.M."/>
            <person name="Foster-Nyarko E."/>
            <person name="Jarju S."/>
            <person name="Secka A."/>
            <person name="Antonio M."/>
            <person name="Oren A."/>
            <person name="Chaudhuri R.R."/>
            <person name="La Ragione R."/>
            <person name="Hildebrand F."/>
            <person name="Pallen M.J."/>
        </authorList>
    </citation>
    <scope>NUCLEOTIDE SEQUENCE</scope>
    <source>
        <strain evidence="4">4100</strain>
    </source>
</reference>
<dbReference type="PROSITE" id="PS51186">
    <property type="entry name" value="GNAT"/>
    <property type="match status" value="1"/>
</dbReference>
<dbReference type="Proteomes" id="UP000711407">
    <property type="component" value="Unassembled WGS sequence"/>
</dbReference>
<dbReference type="InterPro" id="IPR050680">
    <property type="entry name" value="YpeA/RimI_acetyltransf"/>
</dbReference>
<dbReference type="CDD" id="cd04301">
    <property type="entry name" value="NAT_SF"/>
    <property type="match status" value="1"/>
</dbReference>
<dbReference type="GO" id="GO:0016747">
    <property type="term" value="F:acyltransferase activity, transferring groups other than amino-acyl groups"/>
    <property type="evidence" value="ECO:0007669"/>
    <property type="project" value="InterPro"/>
</dbReference>
<protein>
    <submittedName>
        <fullName evidence="4">GNAT family N-acetyltransferase</fullName>
    </submittedName>
</protein>
<evidence type="ECO:0000313" key="4">
    <source>
        <dbReference type="EMBL" id="HJE38154.1"/>
    </source>
</evidence>
<evidence type="ECO:0000256" key="1">
    <source>
        <dbReference type="ARBA" id="ARBA00022679"/>
    </source>
</evidence>
<dbReference type="Gene3D" id="3.40.630.30">
    <property type="match status" value="1"/>
</dbReference>
<keyword evidence="1" id="KW-0808">Transferase</keyword>
<dbReference type="SUPFAM" id="SSF55729">
    <property type="entry name" value="Acyl-CoA N-acyltransferases (Nat)"/>
    <property type="match status" value="1"/>
</dbReference>
<organism evidence="4 5">
    <name type="scientific">Candidatus Amulumruptor caecigallinarius</name>
    <dbReference type="NCBI Taxonomy" id="2109911"/>
    <lineage>
        <taxon>Bacteria</taxon>
        <taxon>Pseudomonadati</taxon>
        <taxon>Bacteroidota</taxon>
        <taxon>Bacteroidia</taxon>
        <taxon>Bacteroidales</taxon>
        <taxon>Muribaculaceae</taxon>
        <taxon>Candidatus Amulumruptor</taxon>
    </lineage>
</organism>
<evidence type="ECO:0000313" key="5">
    <source>
        <dbReference type="Proteomes" id="UP000711407"/>
    </source>
</evidence>
<name>A0A921E6S5_9BACT</name>
<sequence length="191" mass="20985">MTEYTIESAKISDAPAIADAIIAAVTPELCLGLCDDSHGIEDVHAMFEALARRDDSQYSYRNTIVVRLGDGRAAGVLISYDGAMLAPLRRAFIEEYCRHFGTDMDEASIHDETDASEIYLDTLAVIPECRGKGIASALIAEASRRAQSAGKPLGLLVDKHNSKARLLYEKSGFKPVGERFFLNELMDHMQM</sequence>
<proteinExistence type="predicted"/>
<accession>A0A921E6S5</accession>
<dbReference type="EMBL" id="DYXT01000002">
    <property type="protein sequence ID" value="HJE38154.1"/>
    <property type="molecule type" value="Genomic_DNA"/>
</dbReference>
<evidence type="ECO:0000259" key="3">
    <source>
        <dbReference type="PROSITE" id="PS51186"/>
    </source>
</evidence>
<reference evidence="4" key="2">
    <citation type="submission" date="2021-09" db="EMBL/GenBank/DDBJ databases">
        <authorList>
            <person name="Gilroy R."/>
        </authorList>
    </citation>
    <scope>NUCLEOTIDE SEQUENCE</scope>
    <source>
        <strain evidence="4">4100</strain>
    </source>
</reference>
<dbReference type="InterPro" id="IPR016181">
    <property type="entry name" value="Acyl_CoA_acyltransferase"/>
</dbReference>
<dbReference type="AlphaFoldDB" id="A0A921E6S5"/>
<dbReference type="InterPro" id="IPR000182">
    <property type="entry name" value="GNAT_dom"/>
</dbReference>